<dbReference type="RefSeq" id="WP_394472939.1">
    <property type="nucleotide sequence ID" value="NZ_JBIGHY010000012.1"/>
</dbReference>
<name>A0ABW7ETR6_9BURK</name>
<dbReference type="InterPro" id="IPR009057">
    <property type="entry name" value="Homeodomain-like_sf"/>
</dbReference>
<accession>A0ABW7ETR6</accession>
<dbReference type="Gene3D" id="1.10.10.60">
    <property type="entry name" value="Homeodomain-like"/>
    <property type="match status" value="1"/>
</dbReference>
<dbReference type="NCBIfam" id="NF047595">
    <property type="entry name" value="IS66_ISRel24_TnpA"/>
    <property type="match status" value="1"/>
</dbReference>
<reference evidence="1 2" key="1">
    <citation type="submission" date="2024-09" db="EMBL/GenBank/DDBJ databases">
        <title>Novel species of the genus Pelomonas and Roseateles isolated from streams.</title>
        <authorList>
            <person name="Lu H."/>
        </authorList>
    </citation>
    <scope>NUCLEOTIDE SEQUENCE [LARGE SCALE GENOMIC DNA]</scope>
    <source>
        <strain evidence="1 2">DC23W</strain>
    </source>
</reference>
<evidence type="ECO:0000313" key="1">
    <source>
        <dbReference type="EMBL" id="MFG6416878.1"/>
    </source>
</evidence>
<organism evidence="1 2">
    <name type="scientific">Pelomonas dachongensis</name>
    <dbReference type="NCBI Taxonomy" id="3299029"/>
    <lineage>
        <taxon>Bacteria</taxon>
        <taxon>Pseudomonadati</taxon>
        <taxon>Pseudomonadota</taxon>
        <taxon>Betaproteobacteria</taxon>
        <taxon>Burkholderiales</taxon>
        <taxon>Sphaerotilaceae</taxon>
        <taxon>Roseateles</taxon>
    </lineage>
</organism>
<evidence type="ECO:0000313" key="2">
    <source>
        <dbReference type="Proteomes" id="UP001606300"/>
    </source>
</evidence>
<dbReference type="InterPro" id="IPR002514">
    <property type="entry name" value="Transposase_8"/>
</dbReference>
<protein>
    <submittedName>
        <fullName evidence="1">IS66-like element accessory protein TnpA</fullName>
    </submittedName>
</protein>
<sequence>MNTTPSQQAGARRRRRRHSDEFKADLVAACMQPGISIAAVAMANGVNANLLRRWVTEAEMKPSVGDDRGEAAVAATRPTAAPSFVPVSLPVPVTPAPQPDIRIELQRGATAVTVTWPASAASECAAWMRELLR</sequence>
<comment type="caution">
    <text evidence="1">The sequence shown here is derived from an EMBL/GenBank/DDBJ whole genome shotgun (WGS) entry which is preliminary data.</text>
</comment>
<gene>
    <name evidence="1" type="primary">tnpA</name>
    <name evidence="1" type="ORF">ACG02S_23550</name>
</gene>
<dbReference type="Proteomes" id="UP001606300">
    <property type="component" value="Unassembled WGS sequence"/>
</dbReference>
<dbReference type="EMBL" id="JBIGHY010000012">
    <property type="protein sequence ID" value="MFG6416878.1"/>
    <property type="molecule type" value="Genomic_DNA"/>
</dbReference>
<dbReference type="SUPFAM" id="SSF46689">
    <property type="entry name" value="Homeodomain-like"/>
    <property type="match status" value="1"/>
</dbReference>
<proteinExistence type="predicted"/>
<keyword evidence="2" id="KW-1185">Reference proteome</keyword>
<dbReference type="Pfam" id="PF01527">
    <property type="entry name" value="HTH_Tnp_1"/>
    <property type="match status" value="1"/>
</dbReference>